<evidence type="ECO:0000256" key="2">
    <source>
        <dbReference type="ARBA" id="ARBA00008489"/>
    </source>
</evidence>
<accession>A0A8I6RSZ1</accession>
<feature type="compositionally biased region" description="Basic and acidic residues" evidence="9">
    <location>
        <begin position="520"/>
        <end position="552"/>
    </location>
</feature>
<dbReference type="PANTHER" id="PTHR23101:SF25">
    <property type="entry name" value="GTPASE-ACTIVATING PROTEIN AND VPS9 DOMAIN-CONTAINING PROTEIN 1"/>
    <property type="match status" value="1"/>
</dbReference>
<evidence type="ECO:0000256" key="9">
    <source>
        <dbReference type="SAM" id="MobiDB-lite"/>
    </source>
</evidence>
<evidence type="ECO:0000256" key="6">
    <source>
        <dbReference type="ARBA" id="ARBA00023136"/>
    </source>
</evidence>
<protein>
    <recommendedName>
        <fullName evidence="8">Receptor-mediated endocytosis protein 6 homolog</fullName>
    </recommendedName>
</protein>
<dbReference type="SMART" id="SM00167">
    <property type="entry name" value="VPS9"/>
    <property type="match status" value="1"/>
</dbReference>
<evidence type="ECO:0000259" key="11">
    <source>
        <dbReference type="PROSITE" id="PS51205"/>
    </source>
</evidence>
<keyword evidence="4" id="KW-0254">Endocytosis</keyword>
<dbReference type="Gene3D" id="1.10.506.10">
    <property type="entry name" value="GTPase Activation - p120gap, domain 1"/>
    <property type="match status" value="1"/>
</dbReference>
<reference evidence="12" key="1">
    <citation type="submission" date="2022-01" db="UniProtKB">
        <authorList>
            <consortium name="EnsemblMetazoa"/>
        </authorList>
    </citation>
    <scope>IDENTIFICATION</scope>
</reference>
<feature type="region of interest" description="Disordered" evidence="9">
    <location>
        <begin position="566"/>
        <end position="585"/>
    </location>
</feature>
<dbReference type="FunFam" id="1.20.1050.80:FF:000001">
    <property type="entry name" value="GTPase-activating protein and VPS9 domain-containing protein 1 isoform X1"/>
    <property type="match status" value="1"/>
</dbReference>
<dbReference type="InterPro" id="IPR045046">
    <property type="entry name" value="Vps9-like"/>
</dbReference>
<proteinExistence type="inferred from homology"/>
<dbReference type="InterPro" id="IPR001936">
    <property type="entry name" value="RasGAP_dom"/>
</dbReference>
<feature type="region of interest" description="Disordered" evidence="9">
    <location>
        <begin position="683"/>
        <end position="804"/>
    </location>
</feature>
<dbReference type="SMART" id="SM00323">
    <property type="entry name" value="RasGAP"/>
    <property type="match status" value="1"/>
</dbReference>
<dbReference type="CTD" id="26130"/>
<dbReference type="InterPro" id="IPR041545">
    <property type="entry name" value="DUF5601"/>
</dbReference>
<organism evidence="12 13">
    <name type="scientific">Cimex lectularius</name>
    <name type="common">Bed bug</name>
    <name type="synonym">Acanthia lectularia</name>
    <dbReference type="NCBI Taxonomy" id="79782"/>
    <lineage>
        <taxon>Eukaryota</taxon>
        <taxon>Metazoa</taxon>
        <taxon>Ecdysozoa</taxon>
        <taxon>Arthropoda</taxon>
        <taxon>Hexapoda</taxon>
        <taxon>Insecta</taxon>
        <taxon>Pterygota</taxon>
        <taxon>Neoptera</taxon>
        <taxon>Paraneoptera</taxon>
        <taxon>Hemiptera</taxon>
        <taxon>Heteroptera</taxon>
        <taxon>Panheteroptera</taxon>
        <taxon>Cimicomorpha</taxon>
        <taxon>Cimicidae</taxon>
        <taxon>Cimex</taxon>
    </lineage>
</organism>
<evidence type="ECO:0000313" key="13">
    <source>
        <dbReference type="Proteomes" id="UP000494040"/>
    </source>
</evidence>
<feature type="compositionally biased region" description="Polar residues" evidence="9">
    <location>
        <begin position="702"/>
        <end position="711"/>
    </location>
</feature>
<keyword evidence="13" id="KW-1185">Reference proteome</keyword>
<evidence type="ECO:0000256" key="7">
    <source>
        <dbReference type="ARBA" id="ARBA00053914"/>
    </source>
</evidence>
<dbReference type="GO" id="GO:0016020">
    <property type="term" value="C:membrane"/>
    <property type="evidence" value="ECO:0007669"/>
    <property type="project" value="UniProtKB-SubCell"/>
</dbReference>
<feature type="domain" description="VPS9" evidence="11">
    <location>
        <begin position="1294"/>
        <end position="1432"/>
    </location>
</feature>
<feature type="region of interest" description="Disordered" evidence="9">
    <location>
        <begin position="590"/>
        <end position="615"/>
    </location>
</feature>
<evidence type="ECO:0000256" key="4">
    <source>
        <dbReference type="ARBA" id="ARBA00022583"/>
    </source>
</evidence>
<evidence type="ECO:0000256" key="3">
    <source>
        <dbReference type="ARBA" id="ARBA00022468"/>
    </source>
</evidence>
<dbReference type="Proteomes" id="UP000494040">
    <property type="component" value="Unassembled WGS sequence"/>
</dbReference>
<dbReference type="OMA" id="ENHEIML"/>
<dbReference type="Pfam" id="PF18151">
    <property type="entry name" value="DUF5601"/>
    <property type="match status" value="1"/>
</dbReference>
<keyword evidence="3" id="KW-0343">GTPase activation</keyword>
<comment type="similarity">
    <text evidence="2">Belongs to the GAPVD1 family.</text>
</comment>
<feature type="region of interest" description="Disordered" evidence="9">
    <location>
        <begin position="1025"/>
        <end position="1072"/>
    </location>
</feature>
<name>A0A8I6RSZ1_CIMLE</name>
<keyword evidence="5" id="KW-0344">Guanine-nucleotide releasing factor</keyword>
<dbReference type="KEGG" id="clec:106667480"/>
<dbReference type="Gene3D" id="1.10.246.120">
    <property type="match status" value="1"/>
</dbReference>
<dbReference type="Pfam" id="PF00616">
    <property type="entry name" value="RasGAP"/>
    <property type="match status" value="1"/>
</dbReference>
<dbReference type="GO" id="GO:0006897">
    <property type="term" value="P:endocytosis"/>
    <property type="evidence" value="ECO:0007669"/>
    <property type="project" value="UniProtKB-KW"/>
</dbReference>
<dbReference type="PROSITE" id="PS51205">
    <property type="entry name" value="VPS9"/>
    <property type="match status" value="1"/>
</dbReference>
<dbReference type="PROSITE" id="PS50018">
    <property type="entry name" value="RAS_GTPASE_ACTIV_2"/>
    <property type="match status" value="1"/>
</dbReference>
<feature type="compositionally biased region" description="Polar residues" evidence="9">
    <location>
        <begin position="442"/>
        <end position="465"/>
    </location>
</feature>
<evidence type="ECO:0000313" key="12">
    <source>
        <dbReference type="EnsemblMetazoa" id="XP_014250925.1"/>
    </source>
</evidence>
<feature type="region of interest" description="Disordered" evidence="9">
    <location>
        <begin position="838"/>
        <end position="928"/>
    </location>
</feature>
<dbReference type="OrthoDB" id="10264848at2759"/>
<dbReference type="Gene3D" id="1.20.1050.80">
    <property type="entry name" value="VPS9 domain"/>
    <property type="match status" value="1"/>
</dbReference>
<dbReference type="EnsemblMetazoa" id="XM_014395439.1">
    <property type="protein sequence ID" value="XP_014250925.1"/>
    <property type="gene ID" value="LOC106667480"/>
</dbReference>
<dbReference type="GO" id="GO:0005829">
    <property type="term" value="C:cytosol"/>
    <property type="evidence" value="ECO:0007669"/>
    <property type="project" value="TreeGrafter"/>
</dbReference>
<comment type="function">
    <text evidence="7">Acts both as a GTPase-activating protein (GAP) and a guanine nucleotide exchange factor (GEF), and participates in endocytosis.</text>
</comment>
<dbReference type="PANTHER" id="PTHR23101">
    <property type="entry name" value="RAB GDP/GTP EXCHANGE FACTOR"/>
    <property type="match status" value="1"/>
</dbReference>
<comment type="subcellular location">
    <subcellularLocation>
        <location evidence="1">Membrane</location>
        <topology evidence="1">Peripheral membrane protein</topology>
    </subcellularLocation>
</comment>
<dbReference type="GO" id="GO:0030139">
    <property type="term" value="C:endocytic vesicle"/>
    <property type="evidence" value="ECO:0007669"/>
    <property type="project" value="TreeGrafter"/>
</dbReference>
<feature type="region of interest" description="Disordered" evidence="9">
    <location>
        <begin position="519"/>
        <end position="559"/>
    </location>
</feature>
<dbReference type="GO" id="GO:0031267">
    <property type="term" value="F:small GTPase binding"/>
    <property type="evidence" value="ECO:0007669"/>
    <property type="project" value="TreeGrafter"/>
</dbReference>
<dbReference type="Pfam" id="PF02204">
    <property type="entry name" value="VPS9"/>
    <property type="match status" value="1"/>
</dbReference>
<dbReference type="RefSeq" id="XP_014250925.1">
    <property type="nucleotide sequence ID" value="XM_014395439.1"/>
</dbReference>
<evidence type="ECO:0000256" key="8">
    <source>
        <dbReference type="ARBA" id="ARBA00068997"/>
    </source>
</evidence>
<feature type="compositionally biased region" description="Basic and acidic residues" evidence="9">
    <location>
        <begin position="746"/>
        <end position="761"/>
    </location>
</feature>
<evidence type="ECO:0000259" key="10">
    <source>
        <dbReference type="PROSITE" id="PS50018"/>
    </source>
</evidence>
<feature type="compositionally biased region" description="Low complexity" evidence="9">
    <location>
        <begin position="852"/>
        <end position="872"/>
    </location>
</feature>
<dbReference type="GO" id="GO:0005085">
    <property type="term" value="F:guanyl-nucleotide exchange factor activity"/>
    <property type="evidence" value="ECO:0007669"/>
    <property type="project" value="UniProtKB-KW"/>
</dbReference>
<dbReference type="SUPFAM" id="SSF109993">
    <property type="entry name" value="VPS9 domain"/>
    <property type="match status" value="1"/>
</dbReference>
<dbReference type="InterPro" id="IPR008936">
    <property type="entry name" value="Rho_GTPase_activation_prot"/>
</dbReference>
<feature type="compositionally biased region" description="Polar residues" evidence="9">
    <location>
        <begin position="873"/>
        <end position="887"/>
    </location>
</feature>
<dbReference type="InterPro" id="IPR003123">
    <property type="entry name" value="VPS9"/>
</dbReference>
<dbReference type="GeneID" id="106667480"/>
<dbReference type="SUPFAM" id="SSF48350">
    <property type="entry name" value="GTPase activation domain, GAP"/>
    <property type="match status" value="1"/>
</dbReference>
<feature type="compositionally biased region" description="Basic and acidic residues" evidence="9">
    <location>
        <begin position="1025"/>
        <end position="1058"/>
    </location>
</feature>
<dbReference type="GO" id="GO:0005096">
    <property type="term" value="F:GTPase activator activity"/>
    <property type="evidence" value="ECO:0007669"/>
    <property type="project" value="UniProtKB-KW"/>
</dbReference>
<feature type="region of interest" description="Disordered" evidence="9">
    <location>
        <begin position="442"/>
        <end position="494"/>
    </location>
</feature>
<sequence length="1432" mass="160079">MYEDCTKKNSFIRSVLSGQGSLSPHFKVLTASSKLARVAWTTSQQRLNLNKLALSCIDAPPATCCKKANSLECTMFVDALTTLGYQKCSSYGEMLFTLRESPELIARILIAGERCLSEEIPSFVHSLVTGLFTSCVLPKDKNSVLKILSNLVNHQFVQSENPRRMLRRSCAFSRLYSSFHENLFSAKLYLTAALYEPIMQLLMMEEKYLDIDPEKVAIRLEERMKRPGAEGCDDYKVDIENHRSSTIKSLVSITQVFILSLNENLHCFPTSICWLVNQIYSKLIKANSLSEKEAFAICTELIFARFICPAIVKPELYGITDIPISIVASFNLMQVAQIIQMLAMRKFQPVDPKLEDLYSHFDSESSCSIIDSMIDTNLSNDEPTFEEGNKFEVLSTNAALFTEAELYSLVNFLRTVSNEINCEDVKLQKEVTELISQLPTSVSNGHVKSVNSSPENSSKKTSILSKVSKGKLAGVNGGVENGSSPEDEDSGPTVLVIPFDLNNETSLGLDSEQKILALQKESKNRNKGKTEHIDRTEGQEKRTRFSLSHDDGSIGNTSDNLEVVSEVPSNHSVASSLELETEDQNDNLSDMISANVSGRGSPNISGRDTPSSQITEGDELTSVGAASRQQLEFNPLPPRKMQPQPRFDLDDKFGKFEIKTLIEGADETVSLVSDTWSTDVLASDSETVEQQPIQPAPPPILSETQSSNQLSDAIETASEAWSTDVMASDSERMTEVDTDDTASVARSDDTGRSEIESRNELDQIDEASMMPPGPAADCRSVKSDSACMPSNATGRGSSRPDNRRRTVEYVASNRDHIGLSNHEEMSQINKNIEVKVAASEAAGSPTHSVPTSEASANSPLHSSSLLPPFSSSKLQFRTSSQATSSLEVSMDDDRIDREPGAVGGCFSASSSSSGSSVGPRNPPTELSLTSTTIIVQNGSVLMTDNPMPKPAAHTGAIPKSISFDKTAERGDKELLDEDGKPKNSFFRNLKLSFKKRRGKSFRGDCYEQLPPSDTDMLPPLRLRRGMSEEQRTPRIDTSEDILAKYRGQRNDVDTEKSRPAPNPETNVNDKADKEYDVFEDAKKKLRLVLSTTEVLQLPDFLPMRQAWVRKENELVAFLQLQLAEAINLQDSCLIPQLYETLRCVKMLSEEECHKLFQSLKMDYKNRMPYISYLIKCRQCLLSTLSNLDRLLERVNREKTVILGFLSSLCVRIFLEKREEQIYKFSMEFQSLTLADEKSDLLESFLNVILDEMERDPVWQRASEDQIKQARITVERSLCSTVYNHSMYPNEEGDTARDQVLQKHITKLSKVISPDHKDLRIPQMFHSECPWLSAQTEIRKMAAYRSPRDKLHCVLRSITTIMNLLSLTCVPAADDLMPVLVYVLIMANPPSLLSTIEYVTNYYGNRLEGEEQYYWTQFCSAIEFIKTMDYTND</sequence>
<feature type="domain" description="Ras-GAP" evidence="10">
    <location>
        <begin position="139"/>
        <end position="344"/>
    </location>
</feature>
<dbReference type="InterPro" id="IPR037191">
    <property type="entry name" value="VPS9_dom_sf"/>
</dbReference>
<dbReference type="GO" id="GO:0051049">
    <property type="term" value="P:regulation of transport"/>
    <property type="evidence" value="ECO:0007669"/>
    <property type="project" value="UniProtKB-ARBA"/>
</dbReference>
<feature type="compositionally biased region" description="Low complexity" evidence="9">
    <location>
        <begin position="904"/>
        <end position="918"/>
    </location>
</feature>
<evidence type="ECO:0000256" key="5">
    <source>
        <dbReference type="ARBA" id="ARBA00022658"/>
    </source>
</evidence>
<keyword evidence="6" id="KW-0472">Membrane</keyword>
<evidence type="ECO:0000256" key="1">
    <source>
        <dbReference type="ARBA" id="ARBA00004170"/>
    </source>
</evidence>